<keyword evidence="1" id="KW-0175">Coiled coil</keyword>
<dbReference type="OrthoDB" id="3365698at2759"/>
<feature type="coiled-coil region" evidence="1">
    <location>
        <begin position="68"/>
        <end position="102"/>
    </location>
</feature>
<accession>G4TWF2</accession>
<evidence type="ECO:0000313" key="4">
    <source>
        <dbReference type="Proteomes" id="UP000007148"/>
    </source>
</evidence>
<comment type="caution">
    <text evidence="3">The sequence shown here is derived from an EMBL/GenBank/DDBJ whole genome shotgun (WGS) entry which is preliminary data.</text>
</comment>
<name>G4TWF2_SERID</name>
<reference evidence="3 4" key="1">
    <citation type="journal article" date="2011" name="PLoS Pathog.">
        <title>Endophytic Life Strategies Decoded by Genome and Transcriptome Analyses of the Mutualistic Root Symbiont Piriformospora indica.</title>
        <authorList>
            <person name="Zuccaro A."/>
            <person name="Lahrmann U."/>
            <person name="Guldener U."/>
            <person name="Langen G."/>
            <person name="Pfiffi S."/>
            <person name="Biedenkopf D."/>
            <person name="Wong P."/>
            <person name="Samans B."/>
            <person name="Grimm C."/>
            <person name="Basiewicz M."/>
            <person name="Murat C."/>
            <person name="Martin F."/>
            <person name="Kogel K.H."/>
        </authorList>
    </citation>
    <scope>NUCLEOTIDE SEQUENCE [LARGE SCALE GENOMIC DNA]</scope>
    <source>
        <strain evidence="3 4">DSM 11827</strain>
    </source>
</reference>
<dbReference type="InterPro" id="IPR036047">
    <property type="entry name" value="F-box-like_dom_sf"/>
</dbReference>
<dbReference type="Proteomes" id="UP000007148">
    <property type="component" value="Unassembled WGS sequence"/>
</dbReference>
<organism evidence="3 4">
    <name type="scientific">Serendipita indica (strain DSM 11827)</name>
    <name type="common">Root endophyte fungus</name>
    <name type="synonym">Piriformospora indica</name>
    <dbReference type="NCBI Taxonomy" id="1109443"/>
    <lineage>
        <taxon>Eukaryota</taxon>
        <taxon>Fungi</taxon>
        <taxon>Dikarya</taxon>
        <taxon>Basidiomycota</taxon>
        <taxon>Agaricomycotina</taxon>
        <taxon>Agaricomycetes</taxon>
        <taxon>Sebacinales</taxon>
        <taxon>Serendipitaceae</taxon>
        <taxon>Serendipita</taxon>
    </lineage>
</organism>
<dbReference type="eggNOG" id="ENOG502SVC6">
    <property type="taxonomic scope" value="Eukaryota"/>
</dbReference>
<evidence type="ECO:0000256" key="1">
    <source>
        <dbReference type="SAM" id="Coils"/>
    </source>
</evidence>
<dbReference type="SUPFAM" id="SSF81383">
    <property type="entry name" value="F-box domain"/>
    <property type="match status" value="1"/>
</dbReference>
<gene>
    <name evidence="3" type="ORF">PIIN_09636</name>
</gene>
<feature type="region of interest" description="Disordered" evidence="2">
    <location>
        <begin position="1"/>
        <end position="48"/>
    </location>
</feature>
<evidence type="ECO:0000313" key="3">
    <source>
        <dbReference type="EMBL" id="CCA75645.1"/>
    </source>
</evidence>
<dbReference type="EMBL" id="CAFZ01000490">
    <property type="protein sequence ID" value="CCA75645.1"/>
    <property type="molecule type" value="Genomic_DNA"/>
</dbReference>
<dbReference type="Gene3D" id="3.80.10.10">
    <property type="entry name" value="Ribonuclease Inhibitor"/>
    <property type="match status" value="1"/>
</dbReference>
<dbReference type="AlphaFoldDB" id="G4TWF2"/>
<protein>
    <submittedName>
        <fullName evidence="3">Uncharacterized protein</fullName>
    </submittedName>
</protein>
<dbReference type="STRING" id="1109443.G4TWF2"/>
<proteinExistence type="predicted"/>
<dbReference type="InterPro" id="IPR032675">
    <property type="entry name" value="LRR_dom_sf"/>
</dbReference>
<keyword evidence="4" id="KW-1185">Reference proteome</keyword>
<dbReference type="SUPFAM" id="SSF52047">
    <property type="entry name" value="RNI-like"/>
    <property type="match status" value="1"/>
</dbReference>
<sequence>MRRSTRRKQPPKGVKPQLYTEKSDVDSASEPPETIAETGSRRTLSNEPEEVMETVTQLSNFLPSEQEVRQAQTLISQYEREYEAAQAEYQVKKQELDALAHRMSTIQSRIFEKRASIAPIRRVPQDVLSMIFGLCVRENATSPWTLMHVCRSWRAAAMHTAMLWNRIMIAPSNWAGWRKGAPKFYEGMEVCTSAGQLERAIKQAGSTPLEVRLLISGTVYRRWVWAFSNYDPNEYSNQEREVHKLLGHLNDLNIRVPLRALEIDTGERFSIPEKYLQCFVWTDIERLVLDGEYPMILSAVVESGARNLKVLSLDYPDIIDAIDTIPWAQLKELGVINSTDPLESPLLIDALRRCSNVETLTLKDVRVGNQDRADHPLVEMPSVTRLTLDLVVPLWPIHCPNLTHLSIQNPEQIHTTRIIRLPNLVWLGFNGSVLNRLNCFDAPKLHTFEWTSGGGKSDNLSGLRDLWLHNNPIVIDPIVVKVCDMTLTSKYFALALFRLVRCQRLHAIRTPLGPEFFETPVPAALVGKRKGGAGSGTTIPLRSFREFIFDFMGGKKVEDGPLQEAAKSFIRRREELGAPIQKLDIRTQDGTWHDLVELVHNEQAGEVSDE</sequence>
<dbReference type="HOGENOM" id="CLU_031654_0_0_1"/>
<feature type="compositionally biased region" description="Basic residues" evidence="2">
    <location>
        <begin position="1"/>
        <end position="10"/>
    </location>
</feature>
<evidence type="ECO:0000256" key="2">
    <source>
        <dbReference type="SAM" id="MobiDB-lite"/>
    </source>
</evidence>
<dbReference type="InParanoid" id="G4TWF2"/>